<dbReference type="AlphaFoldDB" id="A0A6A6BPE7"/>
<name>A0A6A6BPE7_9PEZI</name>
<keyword evidence="1" id="KW-0732">Signal</keyword>
<dbReference type="Gene3D" id="3.20.20.80">
    <property type="entry name" value="Glycosidases"/>
    <property type="match status" value="1"/>
</dbReference>
<dbReference type="InterPro" id="IPR005197">
    <property type="entry name" value="Glyco_hydro_71"/>
</dbReference>
<reference evidence="2" key="1">
    <citation type="journal article" date="2020" name="Stud. Mycol.">
        <title>101 Dothideomycetes genomes: a test case for predicting lifestyles and emergence of pathogens.</title>
        <authorList>
            <person name="Haridas S."/>
            <person name="Albert R."/>
            <person name="Binder M."/>
            <person name="Bloem J."/>
            <person name="Labutti K."/>
            <person name="Salamov A."/>
            <person name="Andreopoulos B."/>
            <person name="Baker S."/>
            <person name="Barry K."/>
            <person name="Bills G."/>
            <person name="Bluhm B."/>
            <person name="Cannon C."/>
            <person name="Castanera R."/>
            <person name="Culley D."/>
            <person name="Daum C."/>
            <person name="Ezra D."/>
            <person name="Gonzalez J."/>
            <person name="Henrissat B."/>
            <person name="Kuo A."/>
            <person name="Liang C."/>
            <person name="Lipzen A."/>
            <person name="Lutzoni F."/>
            <person name="Magnuson J."/>
            <person name="Mondo S."/>
            <person name="Nolan M."/>
            <person name="Ohm R."/>
            <person name="Pangilinan J."/>
            <person name="Park H.-J."/>
            <person name="Ramirez L."/>
            <person name="Alfaro M."/>
            <person name="Sun H."/>
            <person name="Tritt A."/>
            <person name="Yoshinaga Y."/>
            <person name="Zwiers L.-H."/>
            <person name="Turgeon B."/>
            <person name="Goodwin S."/>
            <person name="Spatafora J."/>
            <person name="Crous P."/>
            <person name="Grigoriev I."/>
        </authorList>
    </citation>
    <scope>NUCLEOTIDE SEQUENCE</scope>
    <source>
        <strain evidence="2">CBS 121167</strain>
    </source>
</reference>
<evidence type="ECO:0000313" key="3">
    <source>
        <dbReference type="Proteomes" id="UP000799438"/>
    </source>
</evidence>
<gene>
    <name evidence="2" type="ORF">K452DRAFT_243231</name>
</gene>
<protein>
    <submittedName>
        <fullName evidence="2">Glycoside hydrolase family 71 protein</fullName>
    </submittedName>
</protein>
<dbReference type="EMBL" id="ML995477">
    <property type="protein sequence ID" value="KAF2145323.1"/>
    <property type="molecule type" value="Genomic_DNA"/>
</dbReference>
<evidence type="ECO:0000256" key="1">
    <source>
        <dbReference type="SAM" id="SignalP"/>
    </source>
</evidence>
<proteinExistence type="predicted"/>
<evidence type="ECO:0000313" key="2">
    <source>
        <dbReference type="EMBL" id="KAF2145323.1"/>
    </source>
</evidence>
<feature type="chain" id="PRO_5025388363" evidence="1">
    <location>
        <begin position="22"/>
        <end position="445"/>
    </location>
</feature>
<dbReference type="Proteomes" id="UP000799438">
    <property type="component" value="Unassembled WGS sequence"/>
</dbReference>
<keyword evidence="3" id="KW-1185">Reference proteome</keyword>
<accession>A0A6A6BPE7</accession>
<dbReference type="Pfam" id="PF03659">
    <property type="entry name" value="Glyco_hydro_71"/>
    <property type="match status" value="1"/>
</dbReference>
<dbReference type="RefSeq" id="XP_033401035.1">
    <property type="nucleotide sequence ID" value="XM_033537900.1"/>
</dbReference>
<dbReference type="CDD" id="cd11577">
    <property type="entry name" value="GH71"/>
    <property type="match status" value="1"/>
</dbReference>
<keyword evidence="2" id="KW-0378">Hydrolase</keyword>
<organism evidence="2 3">
    <name type="scientific">Aplosporella prunicola CBS 121167</name>
    <dbReference type="NCBI Taxonomy" id="1176127"/>
    <lineage>
        <taxon>Eukaryota</taxon>
        <taxon>Fungi</taxon>
        <taxon>Dikarya</taxon>
        <taxon>Ascomycota</taxon>
        <taxon>Pezizomycotina</taxon>
        <taxon>Dothideomycetes</taxon>
        <taxon>Dothideomycetes incertae sedis</taxon>
        <taxon>Botryosphaeriales</taxon>
        <taxon>Aplosporellaceae</taxon>
        <taxon>Aplosporella</taxon>
    </lineage>
</organism>
<sequence>MNLLSYVLAILVALQPAVVVAKTVVAHVVVGVTLDDHTKDTWYEDITLAHAAGIDGFALNIVPPFNGAGGCATQISYAFGAANDFRDRTGNAFKMFFMFDYLGKPGRPWTADEIVEILGGPYHDNGAMLTINGQPVVSTFEGGDHAGDWPSIRARSGGIHLVPDWEGSGGPNFIQSHLGTVDGAFSWDMWPEYPTWVDSLPDAEYKRVLAGKTYMMGVSPWFYTDLPEYNKHRVWRGDDLWHDRWQQAISLQPDIVQIVTWNDFGEAHYIGPIRDGGIPANAKSYVQNMPHDAWRQLLPYYIAQYKSPGSAVAAEQLVYWYRLTSASVPGKKGPFDDVTGNNCEYETCYDPATVVQDKVFFTAILKSAASVVVKIGNNAETTFTASGAGAFHASLPFNGQTGVVSIRVVRNGQTVGGLQSSGAAIQGSAPNGVINYNAWVGGASA</sequence>
<feature type="signal peptide" evidence="1">
    <location>
        <begin position="1"/>
        <end position="21"/>
    </location>
</feature>
<dbReference type="GO" id="GO:0051118">
    <property type="term" value="F:glucan endo-1,3-alpha-glucosidase activity"/>
    <property type="evidence" value="ECO:0007669"/>
    <property type="project" value="InterPro"/>
</dbReference>
<dbReference type="OrthoDB" id="3257981at2759"/>
<dbReference type="GeneID" id="54295396"/>